<protein>
    <recommendedName>
        <fullName evidence="19">Peroxisomal hydratase-dehydrogenase-epimerase</fullName>
        <ecNumber evidence="5">1.1.1.n12</ecNumber>
        <ecNumber evidence="6">4.2.1.119</ecNumber>
    </recommendedName>
    <alternativeName>
        <fullName evidence="20">Multifunctional beta-oxidation protein</fullName>
    </alternativeName>
</protein>
<evidence type="ECO:0000256" key="17">
    <source>
        <dbReference type="ARBA" id="ARBA00052025"/>
    </source>
</evidence>
<dbReference type="PANTHER" id="PTHR45024">
    <property type="entry name" value="DEHYDROGENASES, SHORT CHAIN"/>
    <property type="match status" value="1"/>
</dbReference>
<dbReference type="InterPro" id="IPR002539">
    <property type="entry name" value="MaoC-like_dom"/>
</dbReference>
<evidence type="ECO:0000256" key="11">
    <source>
        <dbReference type="ARBA" id="ARBA00023098"/>
    </source>
</evidence>
<comment type="subcellular location">
    <subcellularLocation>
        <location evidence="1">Peroxisome</location>
    </subcellularLocation>
</comment>
<dbReference type="GO" id="GO:0016853">
    <property type="term" value="F:isomerase activity"/>
    <property type="evidence" value="ECO:0007669"/>
    <property type="project" value="UniProtKB-KW"/>
</dbReference>
<keyword evidence="10" id="KW-0560">Oxidoreductase</keyword>
<dbReference type="CDD" id="cd05353">
    <property type="entry name" value="hydroxyacyl-CoA-like_DH_SDR_c-like"/>
    <property type="match status" value="2"/>
</dbReference>
<dbReference type="GO" id="GO:0016491">
    <property type="term" value="F:oxidoreductase activity"/>
    <property type="evidence" value="ECO:0007669"/>
    <property type="project" value="UniProtKB-KW"/>
</dbReference>
<keyword evidence="8" id="KW-0276">Fatty acid metabolism</keyword>
<keyword evidence="9" id="KW-0521">NADP</keyword>
<proteinExistence type="inferred from homology"/>
<dbReference type="InterPro" id="IPR002347">
    <property type="entry name" value="SDR_fam"/>
</dbReference>
<keyword evidence="14" id="KW-0456">Lyase</keyword>
<evidence type="ECO:0000256" key="7">
    <source>
        <dbReference type="ARBA" id="ARBA00022737"/>
    </source>
</evidence>
<dbReference type="OMA" id="GKTRWQR"/>
<evidence type="ECO:0000256" key="18">
    <source>
        <dbReference type="ARBA" id="ARBA00055743"/>
    </source>
</evidence>
<evidence type="ECO:0000256" key="4">
    <source>
        <dbReference type="ARBA" id="ARBA00011245"/>
    </source>
</evidence>
<dbReference type="OrthoDB" id="3592703at2759"/>
<evidence type="ECO:0000256" key="8">
    <source>
        <dbReference type="ARBA" id="ARBA00022832"/>
    </source>
</evidence>
<dbReference type="STRING" id="983966.A0A1E4RZK7"/>
<reference evidence="22 23" key="1">
    <citation type="journal article" date="2016" name="Proc. Natl. Acad. Sci. U.S.A.">
        <title>Comparative genomics of biotechnologically important yeasts.</title>
        <authorList>
            <person name="Riley R."/>
            <person name="Haridas S."/>
            <person name="Wolfe K.H."/>
            <person name="Lopes M.R."/>
            <person name="Hittinger C.T."/>
            <person name="Goeker M."/>
            <person name="Salamov A.A."/>
            <person name="Wisecaver J.H."/>
            <person name="Long T.M."/>
            <person name="Calvey C.H."/>
            <person name="Aerts A.L."/>
            <person name="Barry K.W."/>
            <person name="Choi C."/>
            <person name="Clum A."/>
            <person name="Coughlan A.Y."/>
            <person name="Deshpande S."/>
            <person name="Douglass A.P."/>
            <person name="Hanson S.J."/>
            <person name="Klenk H.-P."/>
            <person name="LaButti K.M."/>
            <person name="Lapidus A."/>
            <person name="Lindquist E.A."/>
            <person name="Lipzen A.M."/>
            <person name="Meier-Kolthoff J.P."/>
            <person name="Ohm R.A."/>
            <person name="Otillar R.P."/>
            <person name="Pangilinan J.L."/>
            <person name="Peng Y."/>
            <person name="Rokas A."/>
            <person name="Rosa C.A."/>
            <person name="Scheuner C."/>
            <person name="Sibirny A.A."/>
            <person name="Slot J.C."/>
            <person name="Stielow J.B."/>
            <person name="Sun H."/>
            <person name="Kurtzman C.P."/>
            <person name="Blackwell M."/>
            <person name="Grigoriev I.V."/>
            <person name="Jeffries T.W."/>
        </authorList>
    </citation>
    <scope>NUCLEOTIDE SEQUENCE [LARGE SCALE GENOMIC DNA]</scope>
    <source>
        <strain evidence="23">ATCC 18201 / CBS 1600 / BCRC 20928 / JCM 3617 / NBRC 0987 / NRRL Y-1542</strain>
    </source>
</reference>
<evidence type="ECO:0000256" key="9">
    <source>
        <dbReference type="ARBA" id="ARBA00022857"/>
    </source>
</evidence>
<name>A0A1E4RZK7_CYBJN</name>
<evidence type="ECO:0000256" key="1">
    <source>
        <dbReference type="ARBA" id="ARBA00004275"/>
    </source>
</evidence>
<dbReference type="InterPro" id="IPR054357">
    <property type="entry name" value="MFE-2_N"/>
</dbReference>
<evidence type="ECO:0000313" key="23">
    <source>
        <dbReference type="Proteomes" id="UP000094389"/>
    </source>
</evidence>
<keyword evidence="11" id="KW-0443">Lipid metabolism</keyword>
<dbReference type="InterPro" id="IPR057326">
    <property type="entry name" value="KR_dom"/>
</dbReference>
<dbReference type="CDD" id="cd03448">
    <property type="entry name" value="HDE_HSD"/>
    <property type="match status" value="1"/>
</dbReference>
<comment type="catalytic activity">
    <reaction evidence="16">
        <text>a (3R)-3-hydroxyacyl-CoA = a (2E)-enoyl-CoA + H2O</text>
        <dbReference type="Rhea" id="RHEA:26526"/>
        <dbReference type="ChEBI" id="CHEBI:15377"/>
        <dbReference type="ChEBI" id="CHEBI:57319"/>
        <dbReference type="ChEBI" id="CHEBI:58856"/>
        <dbReference type="EC" id="4.2.1.119"/>
    </reaction>
</comment>
<keyword evidence="15" id="KW-0511">Multifunctional enzyme</keyword>
<evidence type="ECO:0000256" key="19">
    <source>
        <dbReference type="ARBA" id="ARBA00073871"/>
    </source>
</evidence>
<dbReference type="SMART" id="SM00822">
    <property type="entry name" value="PKS_KR"/>
    <property type="match status" value="1"/>
</dbReference>
<evidence type="ECO:0000256" key="12">
    <source>
        <dbReference type="ARBA" id="ARBA00023140"/>
    </source>
</evidence>
<gene>
    <name evidence="22" type="ORF">CYBJADRAFT_168228</name>
</gene>
<evidence type="ECO:0000256" key="16">
    <source>
        <dbReference type="ARBA" id="ARBA00029334"/>
    </source>
</evidence>
<dbReference type="FunFam" id="3.40.50.720:FF:000185">
    <property type="entry name" value="peroxisomal multifunctional enzyme type 2"/>
    <property type="match status" value="1"/>
</dbReference>
<dbReference type="GO" id="GO:0005777">
    <property type="term" value="C:peroxisome"/>
    <property type="evidence" value="ECO:0007669"/>
    <property type="project" value="UniProtKB-SubCell"/>
</dbReference>
<evidence type="ECO:0000259" key="21">
    <source>
        <dbReference type="SMART" id="SM00822"/>
    </source>
</evidence>
<dbReference type="GO" id="GO:0006635">
    <property type="term" value="P:fatty acid beta-oxidation"/>
    <property type="evidence" value="ECO:0007669"/>
    <property type="project" value="UniProtKB-UniPathway"/>
</dbReference>
<dbReference type="SUPFAM" id="SSF54637">
    <property type="entry name" value="Thioesterase/thiol ester dehydrase-isomerase"/>
    <property type="match status" value="2"/>
</dbReference>
<dbReference type="InterPro" id="IPR029069">
    <property type="entry name" value="HotDog_dom_sf"/>
</dbReference>
<organism evidence="22 23">
    <name type="scientific">Cyberlindnera jadinii (strain ATCC 18201 / CBS 1600 / BCRC 20928 / JCM 3617 / NBRC 0987 / NRRL Y-1542)</name>
    <name type="common">Torula yeast</name>
    <name type="synonym">Candida utilis</name>
    <dbReference type="NCBI Taxonomy" id="983966"/>
    <lineage>
        <taxon>Eukaryota</taxon>
        <taxon>Fungi</taxon>
        <taxon>Dikarya</taxon>
        <taxon>Ascomycota</taxon>
        <taxon>Saccharomycotina</taxon>
        <taxon>Saccharomycetes</taxon>
        <taxon>Phaffomycetales</taxon>
        <taxon>Phaffomycetaceae</taxon>
        <taxon>Cyberlindnera</taxon>
    </lineage>
</organism>
<comment type="similarity">
    <text evidence="3">Belongs to the short-chain dehydrogenases/reductases (SDR) family.</text>
</comment>
<evidence type="ECO:0000256" key="6">
    <source>
        <dbReference type="ARBA" id="ARBA00013156"/>
    </source>
</evidence>
<evidence type="ECO:0000256" key="2">
    <source>
        <dbReference type="ARBA" id="ARBA00005005"/>
    </source>
</evidence>
<dbReference type="FunFam" id="3.40.50.720:FF:000410">
    <property type="entry name" value="Peroxisomal multifunctional beta-oxidation protein"/>
    <property type="match status" value="1"/>
</dbReference>
<dbReference type="GO" id="GO:0018812">
    <property type="term" value="F:3-hydroxyacyl-CoA dehydratase activity"/>
    <property type="evidence" value="ECO:0007669"/>
    <property type="project" value="UniProtKB-EC"/>
</dbReference>
<dbReference type="PRINTS" id="PR00081">
    <property type="entry name" value="GDHRDH"/>
</dbReference>
<evidence type="ECO:0000256" key="13">
    <source>
        <dbReference type="ARBA" id="ARBA00023235"/>
    </source>
</evidence>
<dbReference type="EMBL" id="KV453933">
    <property type="protein sequence ID" value="ODV72683.1"/>
    <property type="molecule type" value="Genomic_DNA"/>
</dbReference>
<dbReference type="Gene3D" id="3.10.129.10">
    <property type="entry name" value="Hotdog Thioesterase"/>
    <property type="match status" value="2"/>
</dbReference>
<feature type="domain" description="Ketoreductase" evidence="21">
    <location>
        <begin position="10"/>
        <end position="200"/>
    </location>
</feature>
<evidence type="ECO:0000256" key="14">
    <source>
        <dbReference type="ARBA" id="ARBA00023239"/>
    </source>
</evidence>
<accession>A0A1E4RZK7</accession>
<dbReference type="PRINTS" id="PR00080">
    <property type="entry name" value="SDRFAMILY"/>
</dbReference>
<dbReference type="Proteomes" id="UP000094389">
    <property type="component" value="Unassembled WGS sequence"/>
</dbReference>
<evidence type="ECO:0000256" key="3">
    <source>
        <dbReference type="ARBA" id="ARBA00006484"/>
    </source>
</evidence>
<dbReference type="SUPFAM" id="SSF51735">
    <property type="entry name" value="NAD(P)-binding Rossmann-fold domains"/>
    <property type="match status" value="2"/>
</dbReference>
<keyword evidence="13" id="KW-0413">Isomerase</keyword>
<comment type="subunit">
    <text evidence="4">Monomer.</text>
</comment>
<evidence type="ECO:0000313" key="22">
    <source>
        <dbReference type="EMBL" id="ODV72683.1"/>
    </source>
</evidence>
<keyword evidence="7" id="KW-0677">Repeat</keyword>
<evidence type="ECO:0000256" key="20">
    <source>
        <dbReference type="ARBA" id="ARBA00081853"/>
    </source>
</evidence>
<comment type="function">
    <text evidence="18">Second trifunctional enzyme acting on the beta-oxidation pathway for fatty acids, possessing hydratase-dehydrogenase-epimerase activities. Converts trans-2-enoyl-CoA via D-3-hydroxyacyl-CoA to 3-ketoacyl-CoA.</text>
</comment>
<evidence type="ECO:0000256" key="15">
    <source>
        <dbReference type="ARBA" id="ARBA00023268"/>
    </source>
</evidence>
<dbReference type="Pfam" id="PF22622">
    <property type="entry name" value="MFE-2_hydrat-2_N"/>
    <property type="match status" value="1"/>
</dbReference>
<dbReference type="Pfam" id="PF01575">
    <property type="entry name" value="MaoC_dehydratas"/>
    <property type="match status" value="1"/>
</dbReference>
<dbReference type="RefSeq" id="XP_020069722.1">
    <property type="nucleotide sequence ID" value="XM_020215276.1"/>
</dbReference>
<dbReference type="PANTHER" id="PTHR45024:SF2">
    <property type="entry name" value="SCP2 DOMAIN-CONTAINING PROTEIN"/>
    <property type="match status" value="1"/>
</dbReference>
<evidence type="ECO:0000256" key="10">
    <source>
        <dbReference type="ARBA" id="ARBA00023002"/>
    </source>
</evidence>
<dbReference type="EC" id="4.2.1.119" evidence="6"/>
<dbReference type="InterPro" id="IPR051687">
    <property type="entry name" value="Peroxisomal_Beta-Oxidation"/>
</dbReference>
<comment type="pathway">
    <text evidence="2">Lipid metabolism; fatty acid beta-oxidation.</text>
</comment>
<dbReference type="AlphaFoldDB" id="A0A1E4RZK7"/>
<sequence>MGEQLLFKDKVVIITGAGGGLGKQYALAYAKRGAKVVVNDLGGSLKGDAGGENHRAADVVVNEIKAAGGVAVANYDSVEFGDRIVDTAVKNFGTVHVIINNAGILRDSSFKNMTEKDFQLVLAVHLRGAYKLTKAAWPYFRNQKYGRIVNTSSPAGLYGNFGQANYALAKSALIGFGETLAKEGSKYNINVNIIAPLARSRMTEEILPKDMLEKLGPEKVVPLVLYLTHESSTSTNSIYEVAAGFYGQIRWQRSLGELFKPDETFTPEAILNKYKDIFKFENKPFNKVSYPNQLSDYNRLVAESVKLPKNEQGNKKVSLKDKVVIVTGAGNGLGRAHALLFGKYGAKVVVNDIANPDNVVNEIRQAGGDAVGDKSNVVTEGEGIIKTALDTYGRVDVLVNNAGILRDRSFLKMTDAEWDQIQDIHVLAPYRLSKLVWPLFLKQKSGTIINMTSTSGIYGSFGQANYAAAKCGIIGFTKTLAIEGAKHGIRAIAIAPHAETAMTKTIFKEDEFNKFDPSQVSPFVVLAASDAINASGLVFEVGAGWIGNTRWQTAKGAVGKGEIEPEFIRDHWNEIVDFSEPAYNKSTQDSSLNILGALARDEVDGDDDDDDDDDEEDSKDTFKYTERDVILYNLGLGAKAKELNYVYEGDPNFEVIPSYGVIPFMDESGGLEVNKLLTNFNPALLLHGEQYLRLHKFPLPTSATLRTEAYPVEVQNKGSKAAVVVGGFKTYDKNTGELIFYNESTTFIRKAQAADGSKKYKDRTTFAVASHEAPSATPDYEITVPTSEDQAAIYRLSGDYNPLHIDPKFAAKANFPKPILHGLASFGITVKQLYEKFGPFKEIKVRFTNVVYPGEHLKVKAWKNGNKVTFQTWSVERNVCVINNAALNLGTGAKL</sequence>
<dbReference type="GeneID" id="30989672"/>
<dbReference type="InterPro" id="IPR036291">
    <property type="entry name" value="NAD(P)-bd_dom_sf"/>
</dbReference>
<dbReference type="EC" id="1.1.1.n12" evidence="5"/>
<keyword evidence="12" id="KW-0576">Peroxisome</keyword>
<comment type="catalytic activity">
    <reaction evidence="17">
        <text>a (3R)-3-hydroxyacyl-CoA + NAD(+) = a 3-oxoacyl-CoA + NADH + H(+)</text>
        <dbReference type="Rhea" id="RHEA:32711"/>
        <dbReference type="ChEBI" id="CHEBI:15378"/>
        <dbReference type="ChEBI" id="CHEBI:57319"/>
        <dbReference type="ChEBI" id="CHEBI:57540"/>
        <dbReference type="ChEBI" id="CHEBI:57945"/>
        <dbReference type="ChEBI" id="CHEBI:90726"/>
        <dbReference type="EC" id="1.1.1.n12"/>
    </reaction>
</comment>
<evidence type="ECO:0000256" key="5">
    <source>
        <dbReference type="ARBA" id="ARBA00012456"/>
    </source>
</evidence>
<dbReference type="Pfam" id="PF00106">
    <property type="entry name" value="adh_short"/>
    <property type="match status" value="2"/>
</dbReference>
<keyword evidence="23" id="KW-1185">Reference proteome</keyword>
<dbReference type="UniPathway" id="UPA00659"/>
<dbReference type="Gene3D" id="3.40.50.720">
    <property type="entry name" value="NAD(P)-binding Rossmann-like Domain"/>
    <property type="match status" value="2"/>
</dbReference>